<dbReference type="RefSeq" id="XP_002676305.1">
    <property type="nucleotide sequence ID" value="XM_002676259.1"/>
</dbReference>
<dbReference type="GO" id="GO:0003777">
    <property type="term" value="F:microtubule motor activity"/>
    <property type="evidence" value="ECO:0007669"/>
    <property type="project" value="InterPro"/>
</dbReference>
<dbReference type="GO" id="GO:0007018">
    <property type="term" value="P:microtubule-based movement"/>
    <property type="evidence" value="ECO:0007669"/>
    <property type="project" value="InterPro"/>
</dbReference>
<dbReference type="GO" id="GO:0051231">
    <property type="term" value="P:spindle elongation"/>
    <property type="evidence" value="ECO:0007669"/>
    <property type="project" value="TreeGrafter"/>
</dbReference>
<dbReference type="InParanoid" id="D2VIA5"/>
<protein>
    <submittedName>
        <fullName evidence="8">Kinesin</fullName>
    </submittedName>
</protein>
<dbReference type="OrthoDB" id="10303557at2759"/>
<dbReference type="InterPro" id="IPR027417">
    <property type="entry name" value="P-loop_NTPase"/>
</dbReference>
<dbReference type="GO" id="GO:0005524">
    <property type="term" value="F:ATP binding"/>
    <property type="evidence" value="ECO:0007669"/>
    <property type="project" value="UniProtKB-KW"/>
</dbReference>
<gene>
    <name evidence="8" type="ORF">NAEGRDRAFT_88158</name>
</gene>
<dbReference type="InterPro" id="IPR036961">
    <property type="entry name" value="Kinesin_motor_dom_sf"/>
</dbReference>
<reference evidence="8 9" key="1">
    <citation type="journal article" date="2010" name="Cell">
        <title>The genome of Naegleria gruberi illuminates early eukaryotic versatility.</title>
        <authorList>
            <person name="Fritz-Laylin L.K."/>
            <person name="Prochnik S.E."/>
            <person name="Ginger M.L."/>
            <person name="Dacks J.B."/>
            <person name="Carpenter M.L."/>
            <person name="Field M.C."/>
            <person name="Kuo A."/>
            <person name="Paredez A."/>
            <person name="Chapman J."/>
            <person name="Pham J."/>
            <person name="Shu S."/>
            <person name="Neupane R."/>
            <person name="Cipriano M."/>
            <person name="Mancuso J."/>
            <person name="Tu H."/>
            <person name="Salamov A."/>
            <person name="Lindquist E."/>
            <person name="Shapiro H."/>
            <person name="Lucas S."/>
            <person name="Grigoriev I.V."/>
            <person name="Cande W.Z."/>
            <person name="Fulton C."/>
            <person name="Rokhsar D.S."/>
            <person name="Dawson S.C."/>
        </authorList>
    </citation>
    <scope>NUCLEOTIDE SEQUENCE [LARGE SCALE GENOMIC DNA]</scope>
    <source>
        <strain evidence="8 9">NEG-M</strain>
    </source>
</reference>
<dbReference type="SMART" id="SM00129">
    <property type="entry name" value="KISc"/>
    <property type="match status" value="1"/>
</dbReference>
<dbReference type="SUPFAM" id="SSF52540">
    <property type="entry name" value="P-loop containing nucleoside triphosphate hydrolases"/>
    <property type="match status" value="2"/>
</dbReference>
<dbReference type="PROSITE" id="PS50067">
    <property type="entry name" value="KINESIN_MOTOR_2"/>
    <property type="match status" value="1"/>
</dbReference>
<evidence type="ECO:0000313" key="8">
    <source>
        <dbReference type="EMBL" id="EFC43561.1"/>
    </source>
</evidence>
<comment type="caution">
    <text evidence="6">Lacks conserved residue(s) required for the propagation of feature annotation.</text>
</comment>
<keyword evidence="3" id="KW-0547">Nucleotide-binding</keyword>
<dbReference type="InterPro" id="IPR001752">
    <property type="entry name" value="Kinesin_motor_dom"/>
</dbReference>
<dbReference type="Gene3D" id="3.40.850.10">
    <property type="entry name" value="Kinesin motor domain"/>
    <property type="match status" value="2"/>
</dbReference>
<evidence type="ECO:0000259" key="7">
    <source>
        <dbReference type="PROSITE" id="PS50067"/>
    </source>
</evidence>
<dbReference type="InterPro" id="IPR027640">
    <property type="entry name" value="Kinesin-like_fam"/>
</dbReference>
<keyword evidence="2" id="KW-0963">Cytoplasm</keyword>
<dbReference type="InterPro" id="IPR036322">
    <property type="entry name" value="WD40_repeat_dom_sf"/>
</dbReference>
<dbReference type="GO" id="GO:0005737">
    <property type="term" value="C:cytoplasm"/>
    <property type="evidence" value="ECO:0007669"/>
    <property type="project" value="UniProtKB-SubCell"/>
</dbReference>
<dbReference type="GO" id="GO:0007052">
    <property type="term" value="P:mitotic spindle organization"/>
    <property type="evidence" value="ECO:0007669"/>
    <property type="project" value="TreeGrafter"/>
</dbReference>
<evidence type="ECO:0000256" key="3">
    <source>
        <dbReference type="ARBA" id="ARBA00022741"/>
    </source>
</evidence>
<dbReference type="Proteomes" id="UP000006671">
    <property type="component" value="Unassembled WGS sequence"/>
</dbReference>
<proteinExistence type="inferred from homology"/>
<evidence type="ECO:0000256" key="2">
    <source>
        <dbReference type="ARBA" id="ARBA00022490"/>
    </source>
</evidence>
<dbReference type="AlphaFoldDB" id="D2VIA5"/>
<evidence type="ECO:0000256" key="5">
    <source>
        <dbReference type="ARBA" id="ARBA00023054"/>
    </source>
</evidence>
<dbReference type="Pfam" id="PF00225">
    <property type="entry name" value="Kinesin"/>
    <property type="match status" value="1"/>
</dbReference>
<keyword evidence="9" id="KW-1185">Reference proteome</keyword>
<organism evidence="9">
    <name type="scientific">Naegleria gruberi</name>
    <name type="common">Amoeba</name>
    <dbReference type="NCBI Taxonomy" id="5762"/>
    <lineage>
        <taxon>Eukaryota</taxon>
        <taxon>Discoba</taxon>
        <taxon>Heterolobosea</taxon>
        <taxon>Tetramitia</taxon>
        <taxon>Eutetramitia</taxon>
        <taxon>Vahlkampfiidae</taxon>
        <taxon>Naegleria</taxon>
    </lineage>
</organism>
<dbReference type="EMBL" id="GG738873">
    <property type="protein sequence ID" value="EFC43561.1"/>
    <property type="molecule type" value="Genomic_DNA"/>
</dbReference>
<comment type="subcellular location">
    <subcellularLocation>
        <location evidence="1">Cytoplasm</location>
    </subcellularLocation>
</comment>
<sequence>MKPLSVYIQAFDWNDYSDDINMGIKEGKIMRDFNTWPTTEYPFDGVFEDPVDCSELFNVAVKPIVEQAMLGFDGTVLLFEDEAHRKTLMRHEKGLIFHTFEKLFEMIEGKHDQVTIYASSLMLCNQLFYDVLDSTTPRVKFKELPNKTLCFEGLKRVPVLSMKVVNELVNAGMKHSTLFATQHGSTNTRHAVYYMIIEIEQREWKEEDKSFQILKSEIKFVDIMNYFLETSKLGLEMAKTYDQFLSVVNRLTTGEKFIPYRDNVLTHSLREGLGGNSNTSIVFSIGTTKQQILKTIQIASSFSKIVNHPKKHIATESQAVVVLHVYDGNQLTDMEIKDNKGKCIVDLKNNREYQYDGVVEEMMGNTHDDMNGMIQQSFEHLFSDQKSSVSLKASCLCLTGERFHDILSANFPVIKFQSNEEPILHGYSKISLFNLKDSLEFLERCLFNTSCFYNQKETSSFTMSNYILIEVDRRIMDENEKKEHIHKSQLKFIRMVNYQCEELTCVFKQLKPIARSLDLCQQPIIPLKGCSFVKSLKGDFFGESNMVSIVSCNPNSVQECIQFATILSKIVNYPTQNIKGSCFSLVANGTESLMNGTIDDEKPIELSKFVPKGVISFNKHNMLSYSTQNKIFVVDPNEPSKVEKIPSNHLYDEVRGLNWQLSQGVGMLLSHDRYNTITLWKCVNQCVNDYHLRKTFYCENVLCCKWCDNVITYLNDNTTINNDSPELEARYTRKYSSIVNLPSGTRSFIAITSHGEVLFYFYDHSKYKWVTSSIQLNLNGLICADFTILEDGNICVICSERDSSTIHVAKLAIERGRNVDTTLPNNLILISRTCFSIDGLVAGLYLIPYKNKIMIQTQDNKYMIYHQYPKRMSLKAVMTSAGDQSLQFKDSKDSKDDITHALKYWREDKHFTPLKAEMLSFKTSIDGNYLLFTDTTKVHVYKYAAEIMSFKHYQTIDTKGETDELILEEPINNPLPKKRKLTEEPVDTTICDADISPNCCVIAVLDSSMKVRLFPLQKRSNAEYINMLNLCLINNYDRWDLFASIKKLVSPEEITTIGAEFEQCRLKLENSSKNVIYIYSLEMFIFSIYL</sequence>
<evidence type="ECO:0000256" key="4">
    <source>
        <dbReference type="ARBA" id="ARBA00022840"/>
    </source>
</evidence>
<keyword evidence="5" id="KW-0175">Coiled coil</keyword>
<dbReference type="GO" id="GO:0005875">
    <property type="term" value="C:microtubule associated complex"/>
    <property type="evidence" value="ECO:0007669"/>
    <property type="project" value="TreeGrafter"/>
</dbReference>
<dbReference type="eggNOG" id="KOG0242">
    <property type="taxonomic scope" value="Eukaryota"/>
</dbReference>
<dbReference type="KEGG" id="ngr:NAEGRDRAFT_88158"/>
<accession>D2VIA5</accession>
<evidence type="ECO:0000256" key="6">
    <source>
        <dbReference type="PROSITE-ProRule" id="PRU00283"/>
    </source>
</evidence>
<dbReference type="PANTHER" id="PTHR47969:SF15">
    <property type="entry name" value="CHROMOSOME-ASSOCIATED KINESIN KIF4A-RELATED"/>
    <property type="match status" value="1"/>
</dbReference>
<dbReference type="STRING" id="5762.D2VIA5"/>
<dbReference type="VEuPathDB" id="AmoebaDB:NAEGRDRAFT_88158"/>
<feature type="domain" description="Kinesin motor" evidence="7">
    <location>
        <begin position="3"/>
        <end position="305"/>
    </location>
</feature>
<comment type="similarity">
    <text evidence="6">Belongs to the TRAFAC class myosin-kinesin ATPase superfamily. Kinesin family.</text>
</comment>
<dbReference type="PANTHER" id="PTHR47969">
    <property type="entry name" value="CHROMOSOME-ASSOCIATED KINESIN KIF4A-RELATED"/>
    <property type="match status" value="1"/>
</dbReference>
<dbReference type="SUPFAM" id="SSF50978">
    <property type="entry name" value="WD40 repeat-like"/>
    <property type="match status" value="1"/>
</dbReference>
<dbReference type="GeneID" id="8853134"/>
<evidence type="ECO:0000313" key="9">
    <source>
        <dbReference type="Proteomes" id="UP000006671"/>
    </source>
</evidence>
<name>D2VIA5_NAEGR</name>
<keyword evidence="4" id="KW-0067">ATP-binding</keyword>
<dbReference type="GO" id="GO:0008017">
    <property type="term" value="F:microtubule binding"/>
    <property type="evidence" value="ECO:0007669"/>
    <property type="project" value="InterPro"/>
</dbReference>
<evidence type="ECO:0000256" key="1">
    <source>
        <dbReference type="ARBA" id="ARBA00004496"/>
    </source>
</evidence>